<protein>
    <submittedName>
        <fullName evidence="8">Iron ABC transporter ATP-binding protein</fullName>
    </submittedName>
</protein>
<dbReference type="InterPro" id="IPR027417">
    <property type="entry name" value="P-loop_NTPase"/>
</dbReference>
<evidence type="ECO:0000313" key="8">
    <source>
        <dbReference type="EMBL" id="GEK92322.1"/>
    </source>
</evidence>
<evidence type="ECO:0000256" key="1">
    <source>
        <dbReference type="ARBA" id="ARBA00005417"/>
    </source>
</evidence>
<dbReference type="GO" id="GO:0005524">
    <property type="term" value="F:ATP binding"/>
    <property type="evidence" value="ECO:0007669"/>
    <property type="project" value="UniProtKB-KW"/>
</dbReference>
<sequence length="246" mass="26593">MRRGRCGTVLDNVSVSLRAGELVGLLGLNGAGKSTLLRILLGLLKPDRGHVLLEGKPLGAYSASSVAQQLAYVPQSHTAAFPYSVRRMVELGRVPHTGLGSALRAEDHAAVDHAMARLGLQEMAERPVTQLSGGERQRVVLARALAQEAKALLLDEPMTGLDYGHQLRLMSLLGEFAAEGRLILLTSHRPEELFAPASRVLVLDDGHIVADGLPQNVVTAEHMSRLYGVSLKQVDHEGSRFFTMEK</sequence>
<dbReference type="Proteomes" id="UP000321230">
    <property type="component" value="Unassembled WGS sequence"/>
</dbReference>
<dbReference type="GO" id="GO:0016887">
    <property type="term" value="F:ATP hydrolysis activity"/>
    <property type="evidence" value="ECO:0007669"/>
    <property type="project" value="InterPro"/>
</dbReference>
<dbReference type="EMBL" id="BJUZ01000001">
    <property type="protein sequence ID" value="GEK92322.1"/>
    <property type="molecule type" value="Genomic_DNA"/>
</dbReference>
<organism evidence="8 9">
    <name type="scientific">Gluconobacter wancherniae NBRC 103581</name>
    <dbReference type="NCBI Taxonomy" id="656744"/>
    <lineage>
        <taxon>Bacteria</taxon>
        <taxon>Pseudomonadati</taxon>
        <taxon>Pseudomonadota</taxon>
        <taxon>Alphaproteobacteria</taxon>
        <taxon>Acetobacterales</taxon>
        <taxon>Acetobacteraceae</taxon>
        <taxon>Gluconobacter</taxon>
    </lineage>
</organism>
<dbReference type="PANTHER" id="PTHR42794:SF1">
    <property type="entry name" value="HEMIN IMPORT ATP-BINDING PROTEIN HMUV"/>
    <property type="match status" value="1"/>
</dbReference>
<evidence type="ECO:0000313" key="9">
    <source>
        <dbReference type="Proteomes" id="UP000321230"/>
    </source>
</evidence>
<keyword evidence="4 8" id="KW-0067">ATP-binding</keyword>
<dbReference type="SUPFAM" id="SSF52540">
    <property type="entry name" value="P-loop containing nucleoside triphosphate hydrolases"/>
    <property type="match status" value="1"/>
</dbReference>
<dbReference type="Pfam" id="PF00005">
    <property type="entry name" value="ABC_tran"/>
    <property type="match status" value="1"/>
</dbReference>
<name>A0A511AXH0_9PROT</name>
<dbReference type="SMART" id="SM00382">
    <property type="entry name" value="AAA"/>
    <property type="match status" value="1"/>
</dbReference>
<evidence type="ECO:0000256" key="3">
    <source>
        <dbReference type="ARBA" id="ARBA00022741"/>
    </source>
</evidence>
<evidence type="ECO:0000256" key="6">
    <source>
        <dbReference type="ARBA" id="ARBA00037066"/>
    </source>
</evidence>
<comment type="function">
    <text evidence="6">Part of the ABC transporter complex HmuTUV involved in hemin import. Responsible for energy coupling to the transport system.</text>
</comment>
<evidence type="ECO:0000259" key="7">
    <source>
        <dbReference type="PROSITE" id="PS50893"/>
    </source>
</evidence>
<gene>
    <name evidence="8" type="ORF">GWA01_00920</name>
</gene>
<dbReference type="InterPro" id="IPR017871">
    <property type="entry name" value="ABC_transporter-like_CS"/>
</dbReference>
<feature type="domain" description="ABC transporter" evidence="7">
    <location>
        <begin position="1"/>
        <end position="230"/>
    </location>
</feature>
<evidence type="ECO:0000256" key="5">
    <source>
        <dbReference type="ARBA" id="ARBA00022967"/>
    </source>
</evidence>
<keyword evidence="5" id="KW-1278">Translocase</keyword>
<keyword evidence="9" id="KW-1185">Reference proteome</keyword>
<comment type="caution">
    <text evidence="8">The sequence shown here is derived from an EMBL/GenBank/DDBJ whole genome shotgun (WGS) entry which is preliminary data.</text>
</comment>
<keyword evidence="2" id="KW-0813">Transport</keyword>
<comment type="similarity">
    <text evidence="1">Belongs to the ABC transporter superfamily.</text>
</comment>
<dbReference type="PROSITE" id="PS00211">
    <property type="entry name" value="ABC_TRANSPORTER_1"/>
    <property type="match status" value="1"/>
</dbReference>
<reference evidence="8 9" key="1">
    <citation type="submission" date="2019-07" db="EMBL/GenBank/DDBJ databases">
        <title>Whole genome shotgun sequence of Gluconobacter wancherniae NBRC 103581.</title>
        <authorList>
            <person name="Hosoyama A."/>
            <person name="Uohara A."/>
            <person name="Ohji S."/>
            <person name="Ichikawa N."/>
        </authorList>
    </citation>
    <scope>NUCLEOTIDE SEQUENCE [LARGE SCALE GENOMIC DNA]</scope>
    <source>
        <strain evidence="8 9">NBRC 103581</strain>
    </source>
</reference>
<dbReference type="FunFam" id="3.40.50.300:FF:000134">
    <property type="entry name" value="Iron-enterobactin ABC transporter ATP-binding protein"/>
    <property type="match status" value="1"/>
</dbReference>
<dbReference type="PANTHER" id="PTHR42794">
    <property type="entry name" value="HEMIN IMPORT ATP-BINDING PROTEIN HMUV"/>
    <property type="match status" value="1"/>
</dbReference>
<dbReference type="InterPro" id="IPR003439">
    <property type="entry name" value="ABC_transporter-like_ATP-bd"/>
</dbReference>
<dbReference type="InterPro" id="IPR003593">
    <property type="entry name" value="AAA+_ATPase"/>
</dbReference>
<dbReference type="RefSeq" id="WP_228118245.1">
    <property type="nucleotide sequence ID" value="NZ_BARC01000005.1"/>
</dbReference>
<keyword evidence="3" id="KW-0547">Nucleotide-binding</keyword>
<proteinExistence type="inferred from homology"/>
<dbReference type="Gene3D" id="3.40.50.300">
    <property type="entry name" value="P-loop containing nucleotide triphosphate hydrolases"/>
    <property type="match status" value="1"/>
</dbReference>
<dbReference type="AlphaFoldDB" id="A0A511AXH0"/>
<evidence type="ECO:0000256" key="4">
    <source>
        <dbReference type="ARBA" id="ARBA00022840"/>
    </source>
</evidence>
<accession>A0A511AXH0</accession>
<evidence type="ECO:0000256" key="2">
    <source>
        <dbReference type="ARBA" id="ARBA00022448"/>
    </source>
</evidence>
<dbReference type="PROSITE" id="PS50893">
    <property type="entry name" value="ABC_TRANSPORTER_2"/>
    <property type="match status" value="1"/>
</dbReference>